<protein>
    <submittedName>
        <fullName evidence="2">Uncharacterized protein</fullName>
    </submittedName>
</protein>
<dbReference type="Proteomes" id="UP000030816">
    <property type="component" value="Unassembled WGS sequence"/>
</dbReference>
<proteinExistence type="predicted"/>
<gene>
    <name evidence="2" type="ORF">MAM_07169</name>
</gene>
<feature type="signal peptide" evidence="1">
    <location>
        <begin position="1"/>
        <end position="22"/>
    </location>
</feature>
<dbReference type="SUPFAM" id="SSF54427">
    <property type="entry name" value="NTF2-like"/>
    <property type="match status" value="1"/>
</dbReference>
<accession>A0A0B2WN76</accession>
<evidence type="ECO:0000313" key="2">
    <source>
        <dbReference type="EMBL" id="KHN94942.1"/>
    </source>
</evidence>
<keyword evidence="3" id="KW-1185">Reference proteome</keyword>
<dbReference type="PROSITE" id="PS51257">
    <property type="entry name" value="PROKAR_LIPOPROTEIN"/>
    <property type="match status" value="1"/>
</dbReference>
<dbReference type="Gene3D" id="3.10.450.50">
    <property type="match status" value="1"/>
</dbReference>
<dbReference type="EMBL" id="AZHE01000028">
    <property type="protein sequence ID" value="KHN94942.1"/>
    <property type="molecule type" value="Genomic_DNA"/>
</dbReference>
<keyword evidence="1" id="KW-0732">Signal</keyword>
<name>A0A0B2WN76_METAS</name>
<dbReference type="OrthoDB" id="4938321at2759"/>
<dbReference type="RefSeq" id="XP_040676008.1">
    <property type="nucleotide sequence ID" value="XM_040825967.1"/>
</dbReference>
<dbReference type="GeneID" id="63741624"/>
<evidence type="ECO:0000313" key="3">
    <source>
        <dbReference type="Proteomes" id="UP000030816"/>
    </source>
</evidence>
<evidence type="ECO:0000256" key="1">
    <source>
        <dbReference type="SAM" id="SignalP"/>
    </source>
</evidence>
<reference evidence="2 3" key="1">
    <citation type="journal article" date="2014" name="Proc. Natl. Acad. Sci. U.S.A.">
        <title>Trajectory and genomic determinants of fungal-pathogen speciation and host adaptation.</title>
        <authorList>
            <person name="Hu X."/>
            <person name="Xiao G."/>
            <person name="Zheng P."/>
            <person name="Shang Y."/>
            <person name="Su Y."/>
            <person name="Zhang X."/>
            <person name="Liu X."/>
            <person name="Zhan S."/>
            <person name="St Leger R.J."/>
            <person name="Wang C."/>
        </authorList>
    </citation>
    <scope>NUCLEOTIDE SEQUENCE [LARGE SCALE GENOMIC DNA]</scope>
    <source>
        <strain evidence="2 3">ARSEF 1941</strain>
    </source>
</reference>
<dbReference type="HOGENOM" id="CLU_123987_0_0_1"/>
<dbReference type="AlphaFoldDB" id="A0A0B2WN76"/>
<sequence length="183" mass="20188">MRSMLIATSLWAAAAITSLASASSCSECNFVLNRDSQKRSAKNYIDMWNGDLGLEHETFTPGVVLHQDRLPGTNGSVDLAVRSSADFVKFMRLARSGWHHYGFVVHATALDLYSIVIRWALNATVGPRDKMLIPVAKPEGTHITYNGTDWLHLDECTGKIKQVDSAQDYITALHEQGVATLKI</sequence>
<feature type="chain" id="PRO_5002081362" evidence="1">
    <location>
        <begin position="23"/>
        <end position="183"/>
    </location>
</feature>
<comment type="caution">
    <text evidence="2">The sequence shown here is derived from an EMBL/GenBank/DDBJ whole genome shotgun (WGS) entry which is preliminary data.</text>
</comment>
<dbReference type="InterPro" id="IPR032710">
    <property type="entry name" value="NTF2-like_dom_sf"/>
</dbReference>
<organism evidence="2 3">
    <name type="scientific">Metarhizium album (strain ARSEF 1941)</name>
    <dbReference type="NCBI Taxonomy" id="1081103"/>
    <lineage>
        <taxon>Eukaryota</taxon>
        <taxon>Fungi</taxon>
        <taxon>Dikarya</taxon>
        <taxon>Ascomycota</taxon>
        <taxon>Pezizomycotina</taxon>
        <taxon>Sordariomycetes</taxon>
        <taxon>Hypocreomycetidae</taxon>
        <taxon>Hypocreales</taxon>
        <taxon>Clavicipitaceae</taxon>
        <taxon>Metarhizium</taxon>
    </lineage>
</organism>